<sequence length="588" mass="66672">MQSAGEFQRKQGRPQDAPPISQNFAGEFDGFLSSVFLHDDDLDLKKHEASLDGFSVEKSEYSRTVKHHWADVEMIKSWLYDCENDHGSVCNEHRQSIPETESLLLLDVVDDCLVVGNFSHRYFALSYVWGDSKQFLTLVENYDQLRKPGSVSTQRLTQTIRDSMKFCIIQDDAANKANALAQMCSIYSCAVATIVALSGDSADAGLPGVPPTARNTTATFIELGLHLVERSFFERMLSNHEYDYVDGECVYNIRAWTFQERLLSNRSIYFLKEQVYFHCKRYLVCEDRYVSDRVSFYTLEKMRVTSAELKTMAIKNGTYSPLDEFRWYEDIIKEYTAKIMRYPDDIINAFTGIQTELGHMFDWSFVAGLPVSLLDIALLWTPITTVKRRVVASPQPSWSWSGWIGRVGYADLVRPGHRPMSSLFRPLATHNLDSPEKLVLKCMSVASNAFELVKAPKPLLDPFGSRHTTEDTYFVFDRAKRRCGMLIGLAENDALRSSAENFRLLSLSVWKSNNSLTTNGPLVAHLSEDAVCSDEELYDKTLRDAEWCTCNVMLVRSVGTAYERVAVGQIHTDVLSEAGETQGVFIVQ</sequence>
<dbReference type="PANTHER" id="PTHR33112:SF12">
    <property type="entry name" value="HETEROKARYON INCOMPATIBILITY DOMAIN-CONTAINING PROTEIN"/>
    <property type="match status" value="1"/>
</dbReference>
<name>W7F0S7_BIPV3</name>
<dbReference type="EMBL" id="KI968710">
    <property type="protein sequence ID" value="EUN29847.1"/>
    <property type="molecule type" value="Genomic_DNA"/>
</dbReference>
<dbReference type="Proteomes" id="UP000054337">
    <property type="component" value="Unassembled WGS sequence"/>
</dbReference>
<organism evidence="3 4">
    <name type="scientific">Bipolaris victoriae (strain FI3)</name>
    <name type="common">Victoria blight of oats agent</name>
    <name type="synonym">Cochliobolus victoriae</name>
    <dbReference type="NCBI Taxonomy" id="930091"/>
    <lineage>
        <taxon>Eukaryota</taxon>
        <taxon>Fungi</taxon>
        <taxon>Dikarya</taxon>
        <taxon>Ascomycota</taxon>
        <taxon>Pezizomycotina</taxon>
        <taxon>Dothideomycetes</taxon>
        <taxon>Pleosporomycetidae</taxon>
        <taxon>Pleosporales</taxon>
        <taxon>Pleosporineae</taxon>
        <taxon>Pleosporaceae</taxon>
        <taxon>Bipolaris</taxon>
    </lineage>
</organism>
<feature type="domain" description="Heterokaryon incompatibility" evidence="2">
    <location>
        <begin position="122"/>
        <end position="260"/>
    </location>
</feature>
<dbReference type="HOGENOM" id="CLU_003953_5_1_1"/>
<dbReference type="Pfam" id="PF06985">
    <property type="entry name" value="HET"/>
    <property type="match status" value="1"/>
</dbReference>
<protein>
    <recommendedName>
        <fullName evidence="2">Heterokaryon incompatibility domain-containing protein</fullName>
    </recommendedName>
</protein>
<dbReference type="GeneID" id="26255705"/>
<keyword evidence="4" id="KW-1185">Reference proteome</keyword>
<dbReference type="AlphaFoldDB" id="W7F0S7"/>
<gene>
    <name evidence="3" type="ORF">COCVIDRAFT_35467</name>
</gene>
<dbReference type="InterPro" id="IPR010730">
    <property type="entry name" value="HET"/>
</dbReference>
<proteinExistence type="predicted"/>
<reference evidence="3 4" key="1">
    <citation type="journal article" date="2013" name="PLoS Genet.">
        <title>Comparative genome structure, secondary metabolite, and effector coding capacity across Cochliobolus pathogens.</title>
        <authorList>
            <person name="Condon B.J."/>
            <person name="Leng Y."/>
            <person name="Wu D."/>
            <person name="Bushley K.E."/>
            <person name="Ohm R.A."/>
            <person name="Otillar R."/>
            <person name="Martin J."/>
            <person name="Schackwitz W."/>
            <person name="Grimwood J."/>
            <person name="MohdZainudin N."/>
            <person name="Xue C."/>
            <person name="Wang R."/>
            <person name="Manning V.A."/>
            <person name="Dhillon B."/>
            <person name="Tu Z.J."/>
            <person name="Steffenson B.J."/>
            <person name="Salamov A."/>
            <person name="Sun H."/>
            <person name="Lowry S."/>
            <person name="LaButti K."/>
            <person name="Han J."/>
            <person name="Copeland A."/>
            <person name="Lindquist E."/>
            <person name="Barry K."/>
            <person name="Schmutz J."/>
            <person name="Baker S.E."/>
            <person name="Ciuffetti L.M."/>
            <person name="Grigoriev I.V."/>
            <person name="Zhong S."/>
            <person name="Turgeon B.G."/>
        </authorList>
    </citation>
    <scope>NUCLEOTIDE SEQUENCE [LARGE SCALE GENOMIC DNA]</scope>
    <source>
        <strain evidence="3 4">FI3</strain>
    </source>
</reference>
<evidence type="ECO:0000313" key="4">
    <source>
        <dbReference type="Proteomes" id="UP000054337"/>
    </source>
</evidence>
<dbReference type="PANTHER" id="PTHR33112">
    <property type="entry name" value="DOMAIN PROTEIN, PUTATIVE-RELATED"/>
    <property type="match status" value="1"/>
</dbReference>
<feature type="region of interest" description="Disordered" evidence="1">
    <location>
        <begin position="1"/>
        <end position="20"/>
    </location>
</feature>
<dbReference type="RefSeq" id="XP_014559426.1">
    <property type="nucleotide sequence ID" value="XM_014703940.1"/>
</dbReference>
<evidence type="ECO:0000259" key="2">
    <source>
        <dbReference type="Pfam" id="PF06985"/>
    </source>
</evidence>
<evidence type="ECO:0000256" key="1">
    <source>
        <dbReference type="SAM" id="MobiDB-lite"/>
    </source>
</evidence>
<dbReference type="OrthoDB" id="3670118at2759"/>
<evidence type="ECO:0000313" key="3">
    <source>
        <dbReference type="EMBL" id="EUN29847.1"/>
    </source>
</evidence>
<accession>W7F0S7</accession>